<proteinExistence type="inferred from homology"/>
<dbReference type="GO" id="GO:1990351">
    <property type="term" value="C:transporter complex"/>
    <property type="evidence" value="ECO:0007669"/>
    <property type="project" value="TreeGrafter"/>
</dbReference>
<dbReference type="PANTHER" id="PTHR38098">
    <property type="entry name" value="LPS-ASSEMBLY LIPOPROTEIN LPTE"/>
    <property type="match status" value="1"/>
</dbReference>
<dbReference type="HAMAP" id="MF_01186">
    <property type="entry name" value="LPS_assembly_LptE"/>
    <property type="match status" value="1"/>
</dbReference>
<dbReference type="STRING" id="1907941.BKE30_03920"/>
<protein>
    <recommendedName>
        <fullName evidence="6">LPS-assembly lipoprotein LptE</fullName>
    </recommendedName>
</protein>
<evidence type="ECO:0000256" key="6">
    <source>
        <dbReference type="HAMAP-Rule" id="MF_01186"/>
    </source>
</evidence>
<keyword evidence="5 6" id="KW-0449">Lipoprotein</keyword>
<sequence length="184" mass="20326">MKKPEILSAITLRHLSLSLALGLTAASLSGCGFHLRGTQTSAIPVAYKNVQVDLPQQAAALREPLVVYLQSLGAMVNQDKTAPIIKITDYQQTRQLLSGRLTEVQLRLAITYHIESSLGEPLTIDYSVYSRRSYQYDIATVNTENQEEAHLIEEMNLDAAMQIARQLHAGRMQYATADGKKTAP</sequence>
<accession>A0A1S8CWM3</accession>
<evidence type="ECO:0000256" key="3">
    <source>
        <dbReference type="ARBA" id="ARBA00023139"/>
    </source>
</evidence>
<reference evidence="7 8" key="1">
    <citation type="submission" date="2016-10" db="EMBL/GenBank/DDBJ databases">
        <title>Draft Genome sequence of Alkanindiges sp. strain H1.</title>
        <authorList>
            <person name="Subhash Y."/>
            <person name="Lee S."/>
        </authorList>
    </citation>
    <scope>NUCLEOTIDE SEQUENCE [LARGE SCALE GENOMIC DNA]</scope>
    <source>
        <strain evidence="7 8">H1</strain>
    </source>
</reference>
<dbReference type="AlphaFoldDB" id="A0A1S8CWM3"/>
<evidence type="ECO:0000256" key="4">
    <source>
        <dbReference type="ARBA" id="ARBA00023237"/>
    </source>
</evidence>
<keyword evidence="2 6" id="KW-0472">Membrane</keyword>
<evidence type="ECO:0000256" key="2">
    <source>
        <dbReference type="ARBA" id="ARBA00023136"/>
    </source>
</evidence>
<dbReference type="GO" id="GO:0043165">
    <property type="term" value="P:Gram-negative-bacterium-type cell outer membrane assembly"/>
    <property type="evidence" value="ECO:0007669"/>
    <property type="project" value="UniProtKB-UniRule"/>
</dbReference>
<keyword evidence="1 6" id="KW-0732">Signal</keyword>
<dbReference type="GO" id="GO:0001530">
    <property type="term" value="F:lipopolysaccharide binding"/>
    <property type="evidence" value="ECO:0007669"/>
    <property type="project" value="TreeGrafter"/>
</dbReference>
<keyword evidence="8" id="KW-1185">Reference proteome</keyword>
<evidence type="ECO:0000256" key="1">
    <source>
        <dbReference type="ARBA" id="ARBA00022729"/>
    </source>
</evidence>
<dbReference type="Gene3D" id="3.30.160.150">
    <property type="entry name" value="Lipoprotein like domain"/>
    <property type="match status" value="1"/>
</dbReference>
<dbReference type="PROSITE" id="PS51257">
    <property type="entry name" value="PROKAR_LIPOPROTEIN"/>
    <property type="match status" value="1"/>
</dbReference>
<dbReference type="Proteomes" id="UP000192132">
    <property type="component" value="Unassembled WGS sequence"/>
</dbReference>
<comment type="caution">
    <text evidence="7">The sequence shown here is derived from an EMBL/GenBank/DDBJ whole genome shotgun (WGS) entry which is preliminary data.</text>
</comment>
<organism evidence="7 8">
    <name type="scientific">Alkanindiges hydrocarboniclasticus</name>
    <dbReference type="NCBI Taxonomy" id="1907941"/>
    <lineage>
        <taxon>Bacteria</taxon>
        <taxon>Pseudomonadati</taxon>
        <taxon>Pseudomonadota</taxon>
        <taxon>Gammaproteobacteria</taxon>
        <taxon>Moraxellales</taxon>
        <taxon>Moraxellaceae</taxon>
        <taxon>Alkanindiges</taxon>
    </lineage>
</organism>
<comment type="subunit">
    <text evidence="6">Component of the lipopolysaccharide transport and assembly complex. Interacts with LptD.</text>
</comment>
<dbReference type="InterPro" id="IPR007485">
    <property type="entry name" value="LPS_assembly_LptE"/>
</dbReference>
<dbReference type="EMBL" id="MLCN01000008">
    <property type="protein sequence ID" value="ONG41586.1"/>
    <property type="molecule type" value="Genomic_DNA"/>
</dbReference>
<keyword evidence="3 6" id="KW-0564">Palmitate</keyword>
<keyword evidence="4 6" id="KW-0998">Cell outer membrane</keyword>
<dbReference type="Pfam" id="PF04390">
    <property type="entry name" value="LptE"/>
    <property type="match status" value="1"/>
</dbReference>
<evidence type="ECO:0000313" key="7">
    <source>
        <dbReference type="EMBL" id="ONG41586.1"/>
    </source>
</evidence>
<evidence type="ECO:0000313" key="8">
    <source>
        <dbReference type="Proteomes" id="UP000192132"/>
    </source>
</evidence>
<dbReference type="GO" id="GO:0009279">
    <property type="term" value="C:cell outer membrane"/>
    <property type="evidence" value="ECO:0007669"/>
    <property type="project" value="UniProtKB-SubCell"/>
</dbReference>
<dbReference type="RefSeq" id="WP_076877342.1">
    <property type="nucleotide sequence ID" value="NZ_MLCN01000008.1"/>
</dbReference>
<comment type="subcellular location">
    <subcellularLocation>
        <location evidence="6">Cell outer membrane</location>
        <topology evidence="6">Lipid-anchor</topology>
    </subcellularLocation>
</comment>
<gene>
    <name evidence="6" type="primary">lptE</name>
    <name evidence="7" type="ORF">BKE30_03920</name>
</gene>
<evidence type="ECO:0000256" key="5">
    <source>
        <dbReference type="ARBA" id="ARBA00023288"/>
    </source>
</evidence>
<dbReference type="GO" id="GO:0015920">
    <property type="term" value="P:lipopolysaccharide transport"/>
    <property type="evidence" value="ECO:0007669"/>
    <property type="project" value="TreeGrafter"/>
</dbReference>
<dbReference type="PANTHER" id="PTHR38098:SF1">
    <property type="entry name" value="LPS-ASSEMBLY LIPOPROTEIN LPTE"/>
    <property type="match status" value="1"/>
</dbReference>
<comment type="function">
    <text evidence="6">Together with LptD, is involved in the assembly of lipopolysaccharide (LPS) at the surface of the outer membrane. Required for the proper assembly of LptD. Binds LPS and may serve as the LPS recognition site at the outer membrane.</text>
</comment>
<name>A0A1S8CWM3_9GAMM</name>
<comment type="similarity">
    <text evidence="6">Belongs to the LptE lipoprotein family.</text>
</comment>
<dbReference type="OrthoDB" id="7349153at2"/>